<gene>
    <name evidence="3" type="ORF">NSU_0455</name>
</gene>
<dbReference type="EMBL" id="AGFM01000007">
    <property type="protein sequence ID" value="EHJ62627.1"/>
    <property type="molecule type" value="Genomic_DNA"/>
</dbReference>
<dbReference type="NCBIfam" id="NF005559">
    <property type="entry name" value="PRK07231.1"/>
    <property type="match status" value="1"/>
</dbReference>
<dbReference type="PRINTS" id="PR00080">
    <property type="entry name" value="SDRFAMILY"/>
</dbReference>
<dbReference type="FunFam" id="3.40.50.720:FF:000084">
    <property type="entry name" value="Short-chain dehydrogenase reductase"/>
    <property type="match status" value="1"/>
</dbReference>
<sequence length="261" mass="27126">MMGRLDGKVAIVTGGASGIGEGAAIRLAEDGAQVVVADRNLEGAEAVARRIGGKAFALGFDAEDIESTQALVEQVVEECGRIDVLNNNAAWTSDNIGGLDRDLLNTTPETFDKAWHINVRSIFVACKAAVPHMIAQGGGSIVNMASVAGVRGGSGAMCYGVTKAAVLRLTTAVATQYGRKNVRSNAILPGFIGTPATLVHVPDSKALMPFLPFHRDGKPADTAALIAFLASDEAEYINGQCIAVDGGYLAGDARPSRLEMD</sequence>
<organism evidence="3 4">
    <name type="scientific">Novosphingobium pentaromativorans US6-1</name>
    <dbReference type="NCBI Taxonomy" id="1088721"/>
    <lineage>
        <taxon>Bacteria</taxon>
        <taxon>Pseudomonadati</taxon>
        <taxon>Pseudomonadota</taxon>
        <taxon>Alphaproteobacteria</taxon>
        <taxon>Sphingomonadales</taxon>
        <taxon>Sphingomonadaceae</taxon>
        <taxon>Novosphingobium</taxon>
    </lineage>
</organism>
<dbReference type="CDD" id="cd05233">
    <property type="entry name" value="SDR_c"/>
    <property type="match status" value="1"/>
</dbReference>
<dbReference type="Pfam" id="PF13561">
    <property type="entry name" value="adh_short_C2"/>
    <property type="match status" value="1"/>
</dbReference>
<comment type="similarity">
    <text evidence="1">Belongs to the short-chain dehydrogenases/reductases (SDR) family.</text>
</comment>
<name>G6E7Y4_9SPHN</name>
<dbReference type="PANTHER" id="PTHR24321:SF14">
    <property type="entry name" value="SHORT-CHAIN TYPE DEHYDROGENASE_REDUCTASE BLR2146-RELATED"/>
    <property type="match status" value="1"/>
</dbReference>
<protein>
    <submittedName>
        <fullName evidence="3">Dehydrogenase</fullName>
    </submittedName>
</protein>
<keyword evidence="4" id="KW-1185">Reference proteome</keyword>
<dbReference type="InterPro" id="IPR036291">
    <property type="entry name" value="NAD(P)-bd_dom_sf"/>
</dbReference>
<evidence type="ECO:0000313" key="4">
    <source>
        <dbReference type="Proteomes" id="UP000004030"/>
    </source>
</evidence>
<dbReference type="PANTHER" id="PTHR24321">
    <property type="entry name" value="DEHYDROGENASES, SHORT CHAIN"/>
    <property type="match status" value="1"/>
</dbReference>
<evidence type="ECO:0000256" key="1">
    <source>
        <dbReference type="ARBA" id="ARBA00006484"/>
    </source>
</evidence>
<dbReference type="PRINTS" id="PR00081">
    <property type="entry name" value="GDHRDH"/>
</dbReference>
<dbReference type="InterPro" id="IPR002347">
    <property type="entry name" value="SDR_fam"/>
</dbReference>
<dbReference type="Proteomes" id="UP000004030">
    <property type="component" value="Unassembled WGS sequence"/>
</dbReference>
<reference evidence="3 4" key="1">
    <citation type="journal article" date="2012" name="J. Bacteriol.">
        <title>Genome sequence of benzo(a)pyrene-degrading bacterium Novosphingobium pentaromativorans US6-1.</title>
        <authorList>
            <person name="Luo Y.R."/>
            <person name="Kang S.G."/>
            <person name="Kim S.J."/>
            <person name="Kim M.R."/>
            <person name="Li N."/>
            <person name="Lee J.H."/>
            <person name="Kwon K.K."/>
        </authorList>
    </citation>
    <scope>NUCLEOTIDE SEQUENCE [LARGE SCALE GENOMIC DNA]</scope>
    <source>
        <strain evidence="3 4">US6-1</strain>
    </source>
</reference>
<dbReference type="eggNOG" id="COG1028">
    <property type="taxonomic scope" value="Bacteria"/>
</dbReference>
<dbReference type="GO" id="GO:0016491">
    <property type="term" value="F:oxidoreductase activity"/>
    <property type="evidence" value="ECO:0007669"/>
    <property type="project" value="UniProtKB-KW"/>
</dbReference>
<dbReference type="Gene3D" id="3.40.50.720">
    <property type="entry name" value="NAD(P)-binding Rossmann-like Domain"/>
    <property type="match status" value="1"/>
</dbReference>
<dbReference type="PATRIC" id="fig|1088721.3.peg.447"/>
<evidence type="ECO:0000256" key="2">
    <source>
        <dbReference type="ARBA" id="ARBA00023002"/>
    </source>
</evidence>
<dbReference type="PROSITE" id="PS00061">
    <property type="entry name" value="ADH_SHORT"/>
    <property type="match status" value="1"/>
</dbReference>
<dbReference type="SUPFAM" id="SSF51735">
    <property type="entry name" value="NAD(P)-binding Rossmann-fold domains"/>
    <property type="match status" value="1"/>
</dbReference>
<proteinExistence type="inferred from homology"/>
<comment type="caution">
    <text evidence="3">The sequence shown here is derived from an EMBL/GenBank/DDBJ whole genome shotgun (WGS) entry which is preliminary data.</text>
</comment>
<dbReference type="AlphaFoldDB" id="G6E7Y4"/>
<accession>G6E7Y4</accession>
<evidence type="ECO:0000313" key="3">
    <source>
        <dbReference type="EMBL" id="EHJ62627.1"/>
    </source>
</evidence>
<dbReference type="InterPro" id="IPR020904">
    <property type="entry name" value="Sc_DH/Rdtase_CS"/>
</dbReference>
<keyword evidence="2" id="KW-0560">Oxidoreductase</keyword>
<dbReference type="OrthoDB" id="7064009at2"/>